<gene>
    <name evidence="10" type="ORF">ILUMI_09153</name>
</gene>
<organism evidence="10 11">
    <name type="scientific">Ignelater luminosus</name>
    <name type="common">Cucubano</name>
    <name type="synonym">Pyrophorus luminosus</name>
    <dbReference type="NCBI Taxonomy" id="2038154"/>
    <lineage>
        <taxon>Eukaryota</taxon>
        <taxon>Metazoa</taxon>
        <taxon>Ecdysozoa</taxon>
        <taxon>Arthropoda</taxon>
        <taxon>Hexapoda</taxon>
        <taxon>Insecta</taxon>
        <taxon>Pterygota</taxon>
        <taxon>Neoptera</taxon>
        <taxon>Endopterygota</taxon>
        <taxon>Coleoptera</taxon>
        <taxon>Polyphaga</taxon>
        <taxon>Elateriformia</taxon>
        <taxon>Elateroidea</taxon>
        <taxon>Elateridae</taxon>
        <taxon>Agrypninae</taxon>
        <taxon>Pyrophorini</taxon>
        <taxon>Ignelater</taxon>
    </lineage>
</organism>
<evidence type="ECO:0000313" key="10">
    <source>
        <dbReference type="EMBL" id="KAF2897022.1"/>
    </source>
</evidence>
<feature type="transmembrane region" description="Helical" evidence="9">
    <location>
        <begin position="12"/>
        <end position="35"/>
    </location>
</feature>
<sequence>MVGFRKLMKIFYFFATAGVNQFTFISYYILGHYFVELVQYNQLCCIKSIRKYQHFRLRNDESSSSNQQHVSDDYKSCSFQQPTCDFTYKYRTFDGSCNNLKYPEWGMANTVYGRMLIPNYGDGISLPRIAIDGTSLPLARTLSTTFFHEANNADEITSLALMQWGQFIAHDVAFTADRDGAPIDCCNSNELEDVNTCFPIDIPADDLFYSQFNVTCRNMQRKKFILLKNCSRTAEQINGVSHFMDGSQIYGSSSDIARSLRTFKDGRLLVQTCEPGKSFLPPTTPADACNNMNSINYLTGDSRVNQNPQLAVLHTVFAREHNRIATELLRLHPGWNDEVLYQEARAIVIAELHQITYNEWLPLLLGKAYMAYHNLYSNNRRNYTYNSNLVPVGTIDFASAFRVGHSAIQGQINIVSNIHTCPMKRLNLSDYLNRPGVIQQAACFDDFLRSLLQQPMQKVDEFCSSQITQMLFHGSNSFGDDLISVDIQRGREHGLPSYVEYLYTCTNNRPRSFLDLKNIIKARFIPLLEKLYTSVDDIDLFVGGNLEYHAPGSRLGPTFQCIIGEQFYRYKYGDRFWYEIRGQQHSFSNGQLYEIKKVTLSRIICDNSNINVVSPNSFLLPSIRNNIISCEQIPRMNLNRW</sequence>
<proteinExistence type="predicted"/>
<dbReference type="InterPro" id="IPR037120">
    <property type="entry name" value="Haem_peroxidase_sf_animal"/>
</dbReference>
<dbReference type="EMBL" id="VTPC01004523">
    <property type="protein sequence ID" value="KAF2897022.1"/>
    <property type="molecule type" value="Genomic_DNA"/>
</dbReference>
<evidence type="ECO:0000256" key="5">
    <source>
        <dbReference type="ARBA" id="ARBA00022729"/>
    </source>
</evidence>
<dbReference type="GO" id="GO:0022412">
    <property type="term" value="P:cellular process involved in reproduction in multicellular organism"/>
    <property type="evidence" value="ECO:0007669"/>
    <property type="project" value="UniProtKB-ARBA"/>
</dbReference>
<comment type="subcellular location">
    <subcellularLocation>
        <location evidence="1">Secreted</location>
    </subcellularLocation>
</comment>
<dbReference type="PANTHER" id="PTHR11475:SF114">
    <property type="entry name" value="PEROXIDASE-LIKE PROTEIN"/>
    <property type="match status" value="1"/>
</dbReference>
<dbReference type="PROSITE" id="PS50292">
    <property type="entry name" value="PEROXIDASE_3"/>
    <property type="match status" value="1"/>
</dbReference>
<keyword evidence="11" id="KW-1185">Reference proteome</keyword>
<protein>
    <recommendedName>
        <fullName evidence="12">Peroxidase</fullName>
    </recommendedName>
</protein>
<dbReference type="InterPro" id="IPR010255">
    <property type="entry name" value="Haem_peroxidase_sf"/>
</dbReference>
<evidence type="ECO:0000256" key="7">
    <source>
        <dbReference type="ARBA" id="ARBA00023004"/>
    </source>
</evidence>
<keyword evidence="9" id="KW-0812">Transmembrane</keyword>
<evidence type="ECO:0000256" key="2">
    <source>
        <dbReference type="ARBA" id="ARBA00022525"/>
    </source>
</evidence>
<feature type="binding site" description="axial binding residue" evidence="8">
    <location>
        <position position="405"/>
    </location>
    <ligand>
        <name>heme b</name>
        <dbReference type="ChEBI" id="CHEBI:60344"/>
    </ligand>
    <ligandPart>
        <name>Fe</name>
        <dbReference type="ChEBI" id="CHEBI:18248"/>
    </ligandPart>
</feature>
<name>A0A8K0D6B3_IGNLU</name>
<keyword evidence="9" id="KW-1133">Transmembrane helix</keyword>
<keyword evidence="6" id="KW-0560">Oxidoreductase</keyword>
<dbReference type="GO" id="GO:0046872">
    <property type="term" value="F:metal ion binding"/>
    <property type="evidence" value="ECO:0007669"/>
    <property type="project" value="UniProtKB-KW"/>
</dbReference>
<dbReference type="SUPFAM" id="SSF48113">
    <property type="entry name" value="Heme-dependent peroxidases"/>
    <property type="match status" value="1"/>
</dbReference>
<reference evidence="10" key="1">
    <citation type="submission" date="2019-08" db="EMBL/GenBank/DDBJ databases">
        <title>The genome of the North American firefly Photinus pyralis.</title>
        <authorList>
            <consortium name="Photinus pyralis genome working group"/>
            <person name="Fallon T.R."/>
            <person name="Sander Lower S.E."/>
            <person name="Weng J.-K."/>
        </authorList>
    </citation>
    <scope>NUCLEOTIDE SEQUENCE</scope>
    <source>
        <strain evidence="10">TRF0915ILg1</strain>
        <tissue evidence="10">Whole body</tissue>
    </source>
</reference>
<dbReference type="PANTHER" id="PTHR11475">
    <property type="entry name" value="OXIDASE/PEROXIDASE"/>
    <property type="match status" value="1"/>
</dbReference>
<dbReference type="PRINTS" id="PR00457">
    <property type="entry name" value="ANPEROXIDASE"/>
</dbReference>
<dbReference type="OrthoDB" id="2204368at2759"/>
<dbReference type="CDD" id="cd09823">
    <property type="entry name" value="peroxinectin_like"/>
    <property type="match status" value="1"/>
</dbReference>
<accession>A0A8K0D6B3</accession>
<keyword evidence="4 8" id="KW-0349">Heme</keyword>
<dbReference type="InterPro" id="IPR019791">
    <property type="entry name" value="Haem_peroxidase_animal"/>
</dbReference>
<keyword evidence="2" id="KW-0964">Secreted</keyword>
<evidence type="ECO:0000256" key="3">
    <source>
        <dbReference type="ARBA" id="ARBA00022559"/>
    </source>
</evidence>
<keyword evidence="3" id="KW-0575">Peroxidase</keyword>
<dbReference type="GO" id="GO:0006979">
    <property type="term" value="P:response to oxidative stress"/>
    <property type="evidence" value="ECO:0007669"/>
    <property type="project" value="InterPro"/>
</dbReference>
<keyword evidence="9" id="KW-0472">Membrane</keyword>
<evidence type="ECO:0000313" key="11">
    <source>
        <dbReference type="Proteomes" id="UP000801492"/>
    </source>
</evidence>
<evidence type="ECO:0008006" key="12">
    <source>
        <dbReference type="Google" id="ProtNLM"/>
    </source>
</evidence>
<dbReference type="GO" id="GO:0004601">
    <property type="term" value="F:peroxidase activity"/>
    <property type="evidence" value="ECO:0007669"/>
    <property type="project" value="UniProtKB-KW"/>
</dbReference>
<evidence type="ECO:0000256" key="6">
    <source>
        <dbReference type="ARBA" id="ARBA00023002"/>
    </source>
</evidence>
<evidence type="ECO:0000256" key="8">
    <source>
        <dbReference type="PIRSR" id="PIRSR619791-2"/>
    </source>
</evidence>
<dbReference type="FunFam" id="1.10.640.10:FF:000003">
    <property type="entry name" value="chorion peroxidase"/>
    <property type="match status" value="1"/>
</dbReference>
<dbReference type="Pfam" id="PF03098">
    <property type="entry name" value="An_peroxidase"/>
    <property type="match status" value="1"/>
</dbReference>
<keyword evidence="5" id="KW-0732">Signal</keyword>
<comment type="caution">
    <text evidence="10">The sequence shown here is derived from an EMBL/GenBank/DDBJ whole genome shotgun (WGS) entry which is preliminary data.</text>
</comment>
<evidence type="ECO:0000256" key="1">
    <source>
        <dbReference type="ARBA" id="ARBA00004613"/>
    </source>
</evidence>
<dbReference type="GO" id="GO:0020037">
    <property type="term" value="F:heme binding"/>
    <property type="evidence" value="ECO:0007669"/>
    <property type="project" value="InterPro"/>
</dbReference>
<dbReference type="Gene3D" id="1.10.640.10">
    <property type="entry name" value="Haem peroxidase domain superfamily, animal type"/>
    <property type="match status" value="1"/>
</dbReference>
<dbReference type="GO" id="GO:0005576">
    <property type="term" value="C:extracellular region"/>
    <property type="evidence" value="ECO:0007669"/>
    <property type="project" value="UniProtKB-SubCell"/>
</dbReference>
<evidence type="ECO:0000256" key="4">
    <source>
        <dbReference type="ARBA" id="ARBA00022617"/>
    </source>
</evidence>
<evidence type="ECO:0000256" key="9">
    <source>
        <dbReference type="SAM" id="Phobius"/>
    </source>
</evidence>
<keyword evidence="8" id="KW-0479">Metal-binding</keyword>
<keyword evidence="7 8" id="KW-0408">Iron</keyword>
<dbReference type="Proteomes" id="UP000801492">
    <property type="component" value="Unassembled WGS sequence"/>
</dbReference>
<dbReference type="AlphaFoldDB" id="A0A8K0D6B3"/>